<feature type="transmembrane region" description="Helical" evidence="7">
    <location>
        <begin position="183"/>
        <end position="202"/>
    </location>
</feature>
<dbReference type="Pfam" id="PF13727">
    <property type="entry name" value="CoA_binding_3"/>
    <property type="match status" value="1"/>
</dbReference>
<dbReference type="GO" id="GO:0016020">
    <property type="term" value="C:membrane"/>
    <property type="evidence" value="ECO:0007669"/>
    <property type="project" value="UniProtKB-SubCell"/>
</dbReference>
<keyword evidence="3" id="KW-0808">Transferase</keyword>
<feature type="transmembrane region" description="Helical" evidence="7">
    <location>
        <begin position="323"/>
        <end position="343"/>
    </location>
</feature>
<evidence type="ECO:0000259" key="8">
    <source>
        <dbReference type="Pfam" id="PF02397"/>
    </source>
</evidence>
<keyword evidence="4 7" id="KW-0812">Transmembrane</keyword>
<dbReference type="InterPro" id="IPR017475">
    <property type="entry name" value="EPS_sugar_tfrase"/>
</dbReference>
<feature type="transmembrane region" description="Helical" evidence="7">
    <location>
        <begin position="498"/>
        <end position="519"/>
    </location>
</feature>
<protein>
    <recommendedName>
        <fullName evidence="8">Bacterial sugar transferase domain-containing protein</fullName>
    </recommendedName>
</protein>
<dbReference type="PANTHER" id="PTHR30576:SF10">
    <property type="entry name" value="SLL5057 PROTEIN"/>
    <property type="match status" value="1"/>
</dbReference>
<accession>A0A3D2X750</accession>
<comment type="caution">
    <text evidence="9">The sequence shown here is derived from an EMBL/GenBank/DDBJ whole genome shotgun (WGS) entry which is preliminary data.</text>
</comment>
<feature type="transmembrane region" description="Helical" evidence="7">
    <location>
        <begin position="299"/>
        <end position="317"/>
    </location>
</feature>
<comment type="similarity">
    <text evidence="2">Belongs to the bacterial sugar transferase family.</text>
</comment>
<dbReference type="NCBIfam" id="TIGR03025">
    <property type="entry name" value="EPS_sugtrans"/>
    <property type="match status" value="1"/>
</dbReference>
<keyword evidence="6 7" id="KW-0472">Membrane</keyword>
<evidence type="ECO:0000256" key="4">
    <source>
        <dbReference type="ARBA" id="ARBA00022692"/>
    </source>
</evidence>
<gene>
    <name evidence="9" type="ORF">DHW61_07115</name>
</gene>
<keyword evidence="5 7" id="KW-1133">Transmembrane helix</keyword>
<evidence type="ECO:0000256" key="7">
    <source>
        <dbReference type="SAM" id="Phobius"/>
    </source>
</evidence>
<dbReference type="Gene3D" id="3.40.50.720">
    <property type="entry name" value="NAD(P)-binding Rossmann-like Domain"/>
    <property type="match status" value="1"/>
</dbReference>
<dbReference type="Proteomes" id="UP000262969">
    <property type="component" value="Unassembled WGS sequence"/>
</dbReference>
<comment type="subcellular location">
    <subcellularLocation>
        <location evidence="1">Membrane</location>
        <topology evidence="1">Multi-pass membrane protein</topology>
    </subcellularLocation>
</comment>
<feature type="transmembrane region" description="Helical" evidence="7">
    <location>
        <begin position="258"/>
        <end position="278"/>
    </location>
</feature>
<evidence type="ECO:0000256" key="5">
    <source>
        <dbReference type="ARBA" id="ARBA00022989"/>
    </source>
</evidence>
<dbReference type="Pfam" id="PF02397">
    <property type="entry name" value="Bac_transf"/>
    <property type="match status" value="1"/>
</dbReference>
<dbReference type="AlphaFoldDB" id="A0A3D2X750"/>
<evidence type="ECO:0000313" key="10">
    <source>
        <dbReference type="Proteomes" id="UP000262969"/>
    </source>
</evidence>
<evidence type="ECO:0000256" key="2">
    <source>
        <dbReference type="ARBA" id="ARBA00006464"/>
    </source>
</evidence>
<sequence length="687" mass="80394">MNKHNMLFSITISVLLIIFCIVITEKISFLNNADKKTEAYSYEVHIEDDNLNETENAILNILINTTFTSNFQSTMIRESYYEYLKSYLESANVQLGSETLNQLEDKMKDIAAIMSLEKEHDIKNMPINSREIVLNITKQIYKTCGLKLVYKLQGDIQKVSDMNGNYFYFSESLFEQEFFDSTVFLSFLAVVLFLFNICLCIAKKNHLFIKEEIYDNQFIKKNSPNKYLLVLDLGCILLSFFITTWIRYGGITRYWGRIMYGIAFIFILLLYIAIYYAYDTYSRIFKRGFLEELTSIIKINCLLAVTLTFIMFVFQEGTTYSRYFFFNFFTLNILINYITRLYFKFFLLAVYKKSGSSNKLMIITTSDKAKEVLDRIKKENDWEYQVTYLTILDRQLMGQWIEGIPVKANLINMYEVARQEVVDEVFIYLPSDSSLSIDLDETILEFVNMGITVNLSINTFGLKVREKIVREISGYYSLSFSTRLIKESQKHLKRIMDIVGGIVGCILTLVLIVFLAPVIKLESPGPIFFSQVRVGKNGRRFKIYKFRSMYIDAEKRKEELMNQNEMNGFMFKMKDDPRVTKVGKFLRKTSLDEFPQFFNILKGEMSLVGTRPPTEDEFLRYEGRYKRRLALKCGLTGLWQVSGRSDIQDFEEVVKLDLEYIDNWSFKLDLKILLKTVVVVLFGRGSR</sequence>
<organism evidence="9 10">
    <name type="scientific">Lachnoclostridium phytofermentans</name>
    <dbReference type="NCBI Taxonomy" id="66219"/>
    <lineage>
        <taxon>Bacteria</taxon>
        <taxon>Bacillati</taxon>
        <taxon>Bacillota</taxon>
        <taxon>Clostridia</taxon>
        <taxon>Lachnospirales</taxon>
        <taxon>Lachnospiraceae</taxon>
    </lineage>
</organism>
<evidence type="ECO:0000256" key="3">
    <source>
        <dbReference type="ARBA" id="ARBA00022679"/>
    </source>
</evidence>
<evidence type="ECO:0000256" key="1">
    <source>
        <dbReference type="ARBA" id="ARBA00004141"/>
    </source>
</evidence>
<evidence type="ECO:0000256" key="6">
    <source>
        <dbReference type="ARBA" id="ARBA00023136"/>
    </source>
</evidence>
<feature type="transmembrane region" description="Helical" evidence="7">
    <location>
        <begin position="227"/>
        <end position="246"/>
    </location>
</feature>
<name>A0A3D2X750_9FIRM</name>
<dbReference type="GO" id="GO:0016780">
    <property type="term" value="F:phosphotransferase activity, for other substituted phosphate groups"/>
    <property type="evidence" value="ECO:0007669"/>
    <property type="project" value="TreeGrafter"/>
</dbReference>
<dbReference type="PANTHER" id="PTHR30576">
    <property type="entry name" value="COLANIC BIOSYNTHESIS UDP-GLUCOSE LIPID CARRIER TRANSFERASE"/>
    <property type="match status" value="1"/>
</dbReference>
<reference evidence="9 10" key="1">
    <citation type="journal article" date="2018" name="Nat. Biotechnol.">
        <title>A standardized bacterial taxonomy based on genome phylogeny substantially revises the tree of life.</title>
        <authorList>
            <person name="Parks D.H."/>
            <person name="Chuvochina M."/>
            <person name="Waite D.W."/>
            <person name="Rinke C."/>
            <person name="Skarshewski A."/>
            <person name="Chaumeil P.A."/>
            <person name="Hugenholtz P."/>
        </authorList>
    </citation>
    <scope>NUCLEOTIDE SEQUENCE [LARGE SCALE GENOMIC DNA]</scope>
    <source>
        <strain evidence="9">UBA11728</strain>
    </source>
</reference>
<proteinExistence type="inferred from homology"/>
<dbReference type="EMBL" id="DPVV01000242">
    <property type="protein sequence ID" value="HCL02178.1"/>
    <property type="molecule type" value="Genomic_DNA"/>
</dbReference>
<feature type="domain" description="Bacterial sugar transferase" evidence="8">
    <location>
        <begin position="493"/>
        <end position="681"/>
    </location>
</feature>
<dbReference type="InterPro" id="IPR003362">
    <property type="entry name" value="Bact_transf"/>
</dbReference>
<evidence type="ECO:0000313" key="9">
    <source>
        <dbReference type="EMBL" id="HCL02178.1"/>
    </source>
</evidence>